<feature type="region of interest" description="Disordered" evidence="4">
    <location>
        <begin position="106"/>
        <end position="158"/>
    </location>
</feature>
<evidence type="ECO:0000313" key="7">
    <source>
        <dbReference type="Proteomes" id="UP000298652"/>
    </source>
</evidence>
<evidence type="ECO:0000313" key="6">
    <source>
        <dbReference type="EMBL" id="TKV92367.1"/>
    </source>
</evidence>
<dbReference type="PROSITE" id="PS51634">
    <property type="entry name" value="CRC"/>
    <property type="match status" value="1"/>
</dbReference>
<proteinExistence type="inferred from homology"/>
<sequence length="761" mass="81568">MDPPESPPAGQPSFTDVSLYEDSPVFDFINSLSPIATPKPLDSAQNGQLFKSSDLVPVSSIFTSPQVNPQKESKPGIRDGYIQLSQGLSPNCQRNQIGSSSCIELSGSPTIPSENCSPSEDATILPSKWPQPIPLGSETLGDAKKQDTDGKADHSSDVGQVKLSSTCYDQNGVDQMESSTSGRKVQENELAKQYNDDLAACSLNHLISHSGTGNGVMSKSGLSLEAQQLSWNLRSDDVIFSKSFMPMDQGNSEDSQKKKFDGSTGCYIQSAADNTHVYCAGATEGVATNHDPEMLPGVIQSQLVSNEYFFDTFKVPSDDMALSEDQCGRLHRCSLFNEKVGASDMSVQSGSNPHLANICGDNYLKPAGSPVYALPGIGLHLNAVASNSSNNMPFTINPPLQPEHNSPTTIVSCSETGLYSSEVYTRIHDDHSSQKTMPNANESCQESHKKKRRKLQNGDGDSCRRCSCKKSKCLKLYCACFAAKVYCSGFCSCQGCLNNHTHEETVSCIRKRTESRNPLAFAPTVTRACDSGSDFGDNSNNTPASARHKRGCNCRKSSCLKKYCECFQSGVGCSMSCRCESCKNSFGKREGVLLLATAKMEKGAKAKGTRSTEEKLAFDKQDVVGQSGDLPSTENLFATPSLGPCRSSILPPSTCSEPPLSTAGYSSRLHNSQSPIKADVLLSYFDTCAAEMIVGDDSANIQEVGSSCISSVKVVSPNKKRVSPLHTGTGLSPIGRSGRKLVLKSIPSFPSLTGDADSEPH</sequence>
<dbReference type="PANTHER" id="PTHR46159:SF11">
    <property type="entry name" value="PROTEIN TESMIN_TSO1-LIKE CXC 2"/>
    <property type="match status" value="1"/>
</dbReference>
<keyword evidence="7" id="KW-1185">Reference proteome</keyword>
<name>A0A4U6STY7_SETVI</name>
<feature type="domain" description="CRC" evidence="5">
    <location>
        <begin position="462"/>
        <end position="587"/>
    </location>
</feature>
<feature type="compositionally biased region" description="Polar residues" evidence="4">
    <location>
        <begin position="106"/>
        <end position="120"/>
    </location>
</feature>
<dbReference type="EMBL" id="CM016560">
    <property type="protein sequence ID" value="TKV92367.1"/>
    <property type="molecule type" value="Genomic_DNA"/>
</dbReference>
<comment type="subcellular location">
    <subcellularLocation>
        <location evidence="1">Nucleus</location>
    </subcellularLocation>
</comment>
<feature type="compositionally biased region" description="Polar residues" evidence="4">
    <location>
        <begin position="434"/>
        <end position="444"/>
    </location>
</feature>
<evidence type="ECO:0000256" key="3">
    <source>
        <dbReference type="ARBA" id="ARBA00023242"/>
    </source>
</evidence>
<evidence type="ECO:0000256" key="1">
    <source>
        <dbReference type="ARBA" id="ARBA00004123"/>
    </source>
</evidence>
<accession>A0A4U6STY7</accession>
<dbReference type="Proteomes" id="UP000298652">
    <property type="component" value="Chromosome 9"/>
</dbReference>
<dbReference type="Pfam" id="PF03638">
    <property type="entry name" value="TCR"/>
    <property type="match status" value="2"/>
</dbReference>
<feature type="compositionally biased region" description="Basic and acidic residues" evidence="4">
    <location>
        <begin position="141"/>
        <end position="156"/>
    </location>
</feature>
<organism evidence="6 7">
    <name type="scientific">Setaria viridis</name>
    <name type="common">Green bristlegrass</name>
    <name type="synonym">Setaria italica subsp. viridis</name>
    <dbReference type="NCBI Taxonomy" id="4556"/>
    <lineage>
        <taxon>Eukaryota</taxon>
        <taxon>Viridiplantae</taxon>
        <taxon>Streptophyta</taxon>
        <taxon>Embryophyta</taxon>
        <taxon>Tracheophyta</taxon>
        <taxon>Spermatophyta</taxon>
        <taxon>Magnoliopsida</taxon>
        <taxon>Liliopsida</taxon>
        <taxon>Poales</taxon>
        <taxon>Poaceae</taxon>
        <taxon>PACMAD clade</taxon>
        <taxon>Panicoideae</taxon>
        <taxon>Panicodae</taxon>
        <taxon>Paniceae</taxon>
        <taxon>Cenchrinae</taxon>
        <taxon>Setaria</taxon>
    </lineage>
</organism>
<dbReference type="SMART" id="SM01114">
    <property type="entry name" value="CXC"/>
    <property type="match status" value="2"/>
</dbReference>
<dbReference type="GO" id="GO:0003700">
    <property type="term" value="F:DNA-binding transcription factor activity"/>
    <property type="evidence" value="ECO:0007669"/>
    <property type="project" value="InterPro"/>
</dbReference>
<comment type="similarity">
    <text evidence="2">Belongs to the lin-54 family.</text>
</comment>
<reference evidence="6" key="1">
    <citation type="submission" date="2019-03" db="EMBL/GenBank/DDBJ databases">
        <title>WGS assembly of Setaria viridis.</title>
        <authorList>
            <person name="Huang P."/>
            <person name="Jenkins J."/>
            <person name="Grimwood J."/>
            <person name="Barry K."/>
            <person name="Healey A."/>
            <person name="Mamidi S."/>
            <person name="Sreedasyam A."/>
            <person name="Shu S."/>
            <person name="Feldman M."/>
            <person name="Wu J."/>
            <person name="Yu Y."/>
            <person name="Chen C."/>
            <person name="Johnson J."/>
            <person name="Rokhsar D."/>
            <person name="Baxter I."/>
            <person name="Schmutz J."/>
            <person name="Brutnell T."/>
            <person name="Kellogg E."/>
        </authorList>
    </citation>
    <scope>NUCLEOTIDE SEQUENCE [LARGE SCALE GENOMIC DNA]</scope>
</reference>
<gene>
    <name evidence="6" type="ORF">SEVIR_9G159400v2</name>
</gene>
<dbReference type="OMA" id="HALCEIW"/>
<evidence type="ECO:0000256" key="2">
    <source>
        <dbReference type="ARBA" id="ARBA00007267"/>
    </source>
</evidence>
<keyword evidence="3" id="KW-0539">Nucleus</keyword>
<evidence type="ECO:0000259" key="5">
    <source>
        <dbReference type="PROSITE" id="PS51634"/>
    </source>
</evidence>
<feature type="region of interest" description="Disordered" evidence="4">
    <location>
        <begin position="430"/>
        <end position="464"/>
    </location>
</feature>
<protein>
    <recommendedName>
        <fullName evidence="5">CRC domain-containing protein</fullName>
    </recommendedName>
</protein>
<dbReference type="GO" id="GO:0005634">
    <property type="term" value="C:nucleus"/>
    <property type="evidence" value="ECO:0007669"/>
    <property type="project" value="UniProtKB-SubCell"/>
</dbReference>
<evidence type="ECO:0000256" key="4">
    <source>
        <dbReference type="SAM" id="MobiDB-lite"/>
    </source>
</evidence>
<dbReference type="Gramene" id="TKV92367">
    <property type="protein sequence ID" value="TKV92367"/>
    <property type="gene ID" value="SEVIR_9G159400v2"/>
</dbReference>
<dbReference type="InterPro" id="IPR044522">
    <property type="entry name" value="TSO1-like"/>
</dbReference>
<dbReference type="InterPro" id="IPR033467">
    <property type="entry name" value="Tesmin/TSO1-like_CXC"/>
</dbReference>
<dbReference type="InterPro" id="IPR005172">
    <property type="entry name" value="CRC"/>
</dbReference>
<dbReference type="PANTHER" id="PTHR46159">
    <property type="entry name" value="PROTEIN TESMIN/TSO1-LIKE CXC 2"/>
    <property type="match status" value="1"/>
</dbReference>
<dbReference type="AlphaFoldDB" id="A0A4U6STY7"/>